<keyword evidence="2" id="KW-0472">Membrane</keyword>
<gene>
    <name evidence="4" type="primary">lytR_2</name>
    <name evidence="4" type="ORF">AULFYP135_02200</name>
</gene>
<accession>A0A6N2V166</accession>
<evidence type="ECO:0000256" key="1">
    <source>
        <dbReference type="ARBA" id="ARBA00006068"/>
    </source>
</evidence>
<dbReference type="Gene3D" id="3.40.630.190">
    <property type="entry name" value="LCP protein"/>
    <property type="match status" value="1"/>
</dbReference>
<dbReference type="Pfam" id="PF03816">
    <property type="entry name" value="LytR_cpsA_psr"/>
    <property type="match status" value="1"/>
</dbReference>
<feature type="transmembrane region" description="Helical" evidence="2">
    <location>
        <begin position="12"/>
        <end position="36"/>
    </location>
</feature>
<evidence type="ECO:0000256" key="2">
    <source>
        <dbReference type="SAM" id="Phobius"/>
    </source>
</evidence>
<dbReference type="InterPro" id="IPR004474">
    <property type="entry name" value="LytR_CpsA_psr"/>
</dbReference>
<dbReference type="AlphaFoldDB" id="A0A6N2V166"/>
<dbReference type="PANTHER" id="PTHR33392:SF6">
    <property type="entry name" value="POLYISOPRENYL-TEICHOIC ACID--PEPTIDOGLYCAN TEICHOIC ACID TRANSFERASE TAGU"/>
    <property type="match status" value="1"/>
</dbReference>
<sequence length="292" mass="31805">MAPSKKPSRWAYFVSSFTLTFLVLGAFTGVMVIYLFTGNPGEETAPEQVGASVYIPRESDDLTVFSVVEADQDIFLLVHYNPTRGKIPILSLPPQLLVEEPPSPKTLQEVYEAGGVAATRTALERLFGVSIDRHMVMDQQGFLAIAGAFGPVEYTLGEELSLSPDAGGVVLRAGRQRLDGSALLRLMEYQGYDGGEPSRIKAIAELAAAAVNQKLGLVSGAQGEDLFRKAVNQMKTDLSFVDFDARLSSARMMAELKASPAQVIPTEGRYNQSQDMFALSEVTKNMVKDQFR</sequence>
<proteinExistence type="inferred from homology"/>
<keyword evidence="2" id="KW-0812">Transmembrane</keyword>
<protein>
    <submittedName>
        <fullName evidence="4">Transcriptional regulator LytR</fullName>
    </submittedName>
</protein>
<dbReference type="PANTHER" id="PTHR33392">
    <property type="entry name" value="POLYISOPRENYL-TEICHOIC ACID--PEPTIDOGLYCAN TEICHOIC ACID TRANSFERASE TAGU"/>
    <property type="match status" value="1"/>
</dbReference>
<evidence type="ECO:0000313" key="4">
    <source>
        <dbReference type="EMBL" id="VYT23710.1"/>
    </source>
</evidence>
<dbReference type="InterPro" id="IPR050922">
    <property type="entry name" value="LytR/CpsA/Psr_CW_biosynth"/>
</dbReference>
<dbReference type="EMBL" id="CACRSL010000005">
    <property type="protein sequence ID" value="VYT23710.1"/>
    <property type="molecule type" value="Genomic_DNA"/>
</dbReference>
<evidence type="ECO:0000259" key="3">
    <source>
        <dbReference type="Pfam" id="PF03816"/>
    </source>
</evidence>
<organism evidence="4">
    <name type="scientific">uncultured Anaerotruncus sp</name>
    <dbReference type="NCBI Taxonomy" id="905011"/>
    <lineage>
        <taxon>Bacteria</taxon>
        <taxon>Bacillati</taxon>
        <taxon>Bacillota</taxon>
        <taxon>Clostridia</taxon>
        <taxon>Eubacteriales</taxon>
        <taxon>Oscillospiraceae</taxon>
        <taxon>Anaerotruncus</taxon>
        <taxon>environmental samples</taxon>
    </lineage>
</organism>
<reference evidence="4" key="1">
    <citation type="submission" date="2019-11" db="EMBL/GenBank/DDBJ databases">
        <authorList>
            <person name="Feng L."/>
        </authorList>
    </citation>
    <scope>NUCLEOTIDE SEQUENCE</scope>
    <source>
        <strain evidence="4">AundefinedLFYP135</strain>
    </source>
</reference>
<feature type="domain" description="Cell envelope-related transcriptional attenuator" evidence="3">
    <location>
        <begin position="73"/>
        <end position="206"/>
    </location>
</feature>
<name>A0A6N2V166_9FIRM</name>
<comment type="similarity">
    <text evidence="1">Belongs to the LytR/CpsA/Psr (LCP) family.</text>
</comment>
<keyword evidence="2" id="KW-1133">Transmembrane helix</keyword>